<dbReference type="FunFam" id="1.10.510.10:FF:000571">
    <property type="entry name" value="Maternal embryonic leucine zipper kinase"/>
    <property type="match status" value="1"/>
</dbReference>
<dbReference type="PROSITE" id="PS52001">
    <property type="entry name" value="AD"/>
    <property type="match status" value="1"/>
</dbReference>
<dbReference type="InterPro" id="IPR047574">
    <property type="entry name" value="AD"/>
</dbReference>
<evidence type="ECO:0000313" key="9">
    <source>
        <dbReference type="Proteomes" id="UP000717996"/>
    </source>
</evidence>
<dbReference type="InterPro" id="IPR008271">
    <property type="entry name" value="Ser/Thr_kinase_AS"/>
</dbReference>
<feature type="domain" description="AD" evidence="7">
    <location>
        <begin position="390"/>
        <end position="487"/>
    </location>
</feature>
<dbReference type="GO" id="GO:0035556">
    <property type="term" value="P:intracellular signal transduction"/>
    <property type="evidence" value="ECO:0007669"/>
    <property type="project" value="TreeGrafter"/>
</dbReference>
<evidence type="ECO:0000256" key="3">
    <source>
        <dbReference type="PROSITE-ProRule" id="PRU10141"/>
    </source>
</evidence>
<evidence type="ECO:0000259" key="7">
    <source>
        <dbReference type="PROSITE" id="PS52001"/>
    </source>
</evidence>
<evidence type="ECO:0008006" key="10">
    <source>
        <dbReference type="Google" id="ProtNLM"/>
    </source>
</evidence>
<evidence type="ECO:0000256" key="5">
    <source>
        <dbReference type="SAM" id="MobiDB-lite"/>
    </source>
</evidence>
<evidence type="ECO:0000259" key="6">
    <source>
        <dbReference type="PROSITE" id="PS50011"/>
    </source>
</evidence>
<dbReference type="GO" id="GO:0005737">
    <property type="term" value="C:cytoplasm"/>
    <property type="evidence" value="ECO:0007669"/>
    <property type="project" value="TreeGrafter"/>
</dbReference>
<sequence length="487" mass="56253">MIQRKLNKDSSLVIDTDPFHNKSNPFPSPSTSPVWRSKCQLTKSPTTQSTWDYSIQSPAASFLTSFGSSLVDGEEEEEGDEIDDYVLDKVIGYGGFSVIRKGFRISDGKKVAIKVIKRQEDEVRLEREIKLWKSLNHPNIVCLEKVLETDHATFIVCDYCENGNLLDYVKQKKRTEDEIRKVFGELCDALGYLHQEARLVHKDLKLENVLLDENNKVKLCDFGLAICQQPITSCSDIAGGSLAYAAPEQIKSTRAISCPLTDIWSLGVILYALVSRKLPFQDDYDLRLQQKILLGDYDMPSDISLELQDLIQHCLMPDPHQRFNIQQVLQSSWLNPKVYTIYSSVGHYTKVILKNEKEYEGYLYTIDPETKHVVLYKEKNIKIIFHSTIQQMTFDKNRSLELKEMDNDILKDPRVEFNQAHLESRRHQLIEFFKKNRIPIEYDKDVIHVLGSADIRPPFVVTSVQCENGLIRKRVRDLMIEFDHLFK</sequence>
<dbReference type="SUPFAM" id="SSF56112">
    <property type="entry name" value="Protein kinase-like (PK-like)"/>
    <property type="match status" value="1"/>
</dbReference>
<feature type="region of interest" description="Disordered" evidence="5">
    <location>
        <begin position="14"/>
        <end position="36"/>
    </location>
</feature>
<dbReference type="PANTHER" id="PTHR24346:SF76">
    <property type="entry name" value="NON-SPECIFIC SERINE_THREONINE PROTEIN KINASE"/>
    <property type="match status" value="1"/>
</dbReference>
<feature type="binding site" evidence="3">
    <location>
        <position position="114"/>
    </location>
    <ligand>
        <name>ATP</name>
        <dbReference type="ChEBI" id="CHEBI:30616"/>
    </ligand>
</feature>
<dbReference type="InterPro" id="IPR011009">
    <property type="entry name" value="Kinase-like_dom_sf"/>
</dbReference>
<name>A0A9P7CH40_RHIOR</name>
<keyword evidence="1 3" id="KW-0547">Nucleotide-binding</keyword>
<dbReference type="PROSITE" id="PS00108">
    <property type="entry name" value="PROTEIN_KINASE_ST"/>
    <property type="match status" value="1"/>
</dbReference>
<dbReference type="EMBL" id="JAANIT010000075">
    <property type="protein sequence ID" value="KAG1552652.1"/>
    <property type="molecule type" value="Genomic_DNA"/>
</dbReference>
<organism evidence="8 9">
    <name type="scientific">Rhizopus oryzae</name>
    <name type="common">Mucormycosis agent</name>
    <name type="synonym">Rhizopus arrhizus var. delemar</name>
    <dbReference type="NCBI Taxonomy" id="64495"/>
    <lineage>
        <taxon>Eukaryota</taxon>
        <taxon>Fungi</taxon>
        <taxon>Fungi incertae sedis</taxon>
        <taxon>Mucoromycota</taxon>
        <taxon>Mucoromycotina</taxon>
        <taxon>Mucoromycetes</taxon>
        <taxon>Mucorales</taxon>
        <taxon>Mucorineae</taxon>
        <taxon>Rhizopodaceae</taxon>
        <taxon>Rhizopus</taxon>
    </lineage>
</organism>
<keyword evidence="4" id="KW-0808">Transferase</keyword>
<dbReference type="Proteomes" id="UP000717996">
    <property type="component" value="Unassembled WGS sequence"/>
</dbReference>
<evidence type="ECO:0000313" key="8">
    <source>
        <dbReference type="EMBL" id="KAG1552652.1"/>
    </source>
</evidence>
<keyword evidence="4" id="KW-0418">Kinase</keyword>
<proteinExistence type="inferred from homology"/>
<gene>
    <name evidence="8" type="ORF">G6F51_001092</name>
</gene>
<feature type="compositionally biased region" description="Polar residues" evidence="5">
    <location>
        <begin position="21"/>
        <end position="36"/>
    </location>
</feature>
<dbReference type="PANTHER" id="PTHR24346">
    <property type="entry name" value="MAP/MICROTUBULE AFFINITY-REGULATING KINASE"/>
    <property type="match status" value="1"/>
</dbReference>
<keyword evidence="4" id="KW-0723">Serine/threonine-protein kinase</keyword>
<dbReference type="Pfam" id="PF00069">
    <property type="entry name" value="Pkinase"/>
    <property type="match status" value="1"/>
</dbReference>
<evidence type="ECO:0000256" key="4">
    <source>
        <dbReference type="RuleBase" id="RU000304"/>
    </source>
</evidence>
<dbReference type="OrthoDB" id="4062651at2759"/>
<dbReference type="InterPro" id="IPR000719">
    <property type="entry name" value="Prot_kinase_dom"/>
</dbReference>
<evidence type="ECO:0000256" key="1">
    <source>
        <dbReference type="ARBA" id="ARBA00022741"/>
    </source>
</evidence>
<dbReference type="PROSITE" id="PS50011">
    <property type="entry name" value="PROTEIN_KINASE_DOM"/>
    <property type="match status" value="1"/>
</dbReference>
<dbReference type="SMART" id="SM00220">
    <property type="entry name" value="S_TKc"/>
    <property type="match status" value="1"/>
</dbReference>
<dbReference type="Gene3D" id="1.10.510.10">
    <property type="entry name" value="Transferase(Phosphotransferase) domain 1"/>
    <property type="match status" value="1"/>
</dbReference>
<reference evidence="8" key="1">
    <citation type="journal article" date="2020" name="Microb. Genom.">
        <title>Genetic diversity of clinical and environmental Mucorales isolates obtained from an investigation of mucormycosis cases among solid organ transplant recipients.</title>
        <authorList>
            <person name="Nguyen M.H."/>
            <person name="Kaul D."/>
            <person name="Muto C."/>
            <person name="Cheng S.J."/>
            <person name="Richter R.A."/>
            <person name="Bruno V.M."/>
            <person name="Liu G."/>
            <person name="Beyhan S."/>
            <person name="Sundermann A.J."/>
            <person name="Mounaud S."/>
            <person name="Pasculle A.W."/>
            <person name="Nierman W.C."/>
            <person name="Driscoll E."/>
            <person name="Cumbie R."/>
            <person name="Clancy C.J."/>
            <person name="Dupont C.L."/>
        </authorList>
    </citation>
    <scope>NUCLEOTIDE SEQUENCE</scope>
    <source>
        <strain evidence="8">GL16</strain>
    </source>
</reference>
<keyword evidence="2 3" id="KW-0067">ATP-binding</keyword>
<accession>A0A9P7CH40</accession>
<dbReference type="PROSITE" id="PS00107">
    <property type="entry name" value="PROTEIN_KINASE_ATP"/>
    <property type="match status" value="1"/>
</dbReference>
<dbReference type="AlphaFoldDB" id="A0A9P7CH40"/>
<comment type="caution">
    <text evidence="8">The sequence shown here is derived from an EMBL/GenBank/DDBJ whole genome shotgun (WGS) entry which is preliminary data.</text>
</comment>
<feature type="domain" description="Protein kinase" evidence="6">
    <location>
        <begin position="85"/>
        <end position="334"/>
    </location>
</feature>
<dbReference type="GO" id="GO:0000226">
    <property type="term" value="P:microtubule cytoskeleton organization"/>
    <property type="evidence" value="ECO:0007669"/>
    <property type="project" value="TreeGrafter"/>
</dbReference>
<dbReference type="InterPro" id="IPR017441">
    <property type="entry name" value="Protein_kinase_ATP_BS"/>
</dbReference>
<evidence type="ECO:0000256" key="2">
    <source>
        <dbReference type="ARBA" id="ARBA00022840"/>
    </source>
</evidence>
<protein>
    <recommendedName>
        <fullName evidence="10">Protein kinase domain-containing protein</fullName>
    </recommendedName>
</protein>
<dbReference type="GO" id="GO:0005524">
    <property type="term" value="F:ATP binding"/>
    <property type="evidence" value="ECO:0007669"/>
    <property type="project" value="UniProtKB-UniRule"/>
</dbReference>
<comment type="similarity">
    <text evidence="4">Belongs to the protein kinase superfamily.</text>
</comment>
<dbReference type="GO" id="GO:0004674">
    <property type="term" value="F:protein serine/threonine kinase activity"/>
    <property type="evidence" value="ECO:0007669"/>
    <property type="project" value="UniProtKB-KW"/>
</dbReference>